<protein>
    <submittedName>
        <fullName evidence="1">Uncharacterized protein</fullName>
    </submittedName>
</protein>
<reference evidence="1 2" key="1">
    <citation type="journal article" date="2011" name="J. Bacteriol.">
        <title>Complete genome sequence of Burkholderia rhizoxinica, an endosymbiont of Rhizopus microsporus.</title>
        <authorList>
            <person name="Lackner G."/>
            <person name="Moebius N."/>
            <person name="Partida-Martinez L."/>
            <person name="Hertweck C."/>
        </authorList>
    </citation>
    <scope>NUCLEOTIDE SEQUENCE [LARGE SCALE GENOMIC DNA]</scope>
    <source>
        <strain evidence="2">DSM 19002 / CIP 109453 / HKI 454</strain>
    </source>
</reference>
<gene>
    <name evidence="1" type="ordered locus">RBRH_02033</name>
</gene>
<evidence type="ECO:0000313" key="2">
    <source>
        <dbReference type="Proteomes" id="UP000007437"/>
    </source>
</evidence>
<accession>E5AL57</accession>
<dbReference type="AlphaFoldDB" id="E5AL57"/>
<evidence type="ECO:0000313" key="1">
    <source>
        <dbReference type="EMBL" id="CBW76014.1"/>
    </source>
</evidence>
<dbReference type="KEGG" id="brh:RBRH_02033"/>
<dbReference type="STRING" id="882378.RBRH_02033"/>
<organism evidence="1 2">
    <name type="scientific">Mycetohabitans rhizoxinica (strain DSM 19002 / CIP 109453 / HKI 454)</name>
    <name type="common">Paraburkholderia rhizoxinica</name>
    <dbReference type="NCBI Taxonomy" id="882378"/>
    <lineage>
        <taxon>Bacteria</taxon>
        <taxon>Pseudomonadati</taxon>
        <taxon>Pseudomonadota</taxon>
        <taxon>Betaproteobacteria</taxon>
        <taxon>Burkholderiales</taxon>
        <taxon>Burkholderiaceae</taxon>
        <taxon>Mycetohabitans</taxon>
    </lineage>
</organism>
<dbReference type="Proteomes" id="UP000007437">
    <property type="component" value="Chromosome"/>
</dbReference>
<proteinExistence type="predicted"/>
<name>E5AL57_MYCRK</name>
<dbReference type="EMBL" id="FR687359">
    <property type="protein sequence ID" value="CBW76014.1"/>
    <property type="molecule type" value="Genomic_DNA"/>
</dbReference>
<sequence length="39" mass="4687">MLSVCFDDLFKAHITRWLCTLRRHSPFTPIFDIFFLLAN</sequence>
<dbReference type="HOGENOM" id="CLU_3306221_0_0_4"/>